<dbReference type="AlphaFoldDB" id="A0AA42CAX8"/>
<evidence type="ECO:0000259" key="4">
    <source>
        <dbReference type="PROSITE" id="PS51898"/>
    </source>
</evidence>
<evidence type="ECO:0000256" key="2">
    <source>
        <dbReference type="ARBA" id="ARBA00023125"/>
    </source>
</evidence>
<dbReference type="RefSeq" id="WP_282593035.1">
    <property type="nucleotide sequence ID" value="NZ_JAPAAF010000037.1"/>
</dbReference>
<dbReference type="PANTHER" id="PTHR30349:SF41">
    <property type="entry name" value="INTEGRASE_RECOMBINASE PROTEIN MJ0367-RELATED"/>
    <property type="match status" value="1"/>
</dbReference>
<dbReference type="PROSITE" id="PS51898">
    <property type="entry name" value="TYR_RECOMBINASE"/>
    <property type="match status" value="1"/>
</dbReference>
<dbReference type="PANTHER" id="PTHR30349">
    <property type="entry name" value="PHAGE INTEGRASE-RELATED"/>
    <property type="match status" value="1"/>
</dbReference>
<evidence type="ECO:0000256" key="1">
    <source>
        <dbReference type="ARBA" id="ARBA00008857"/>
    </source>
</evidence>
<keyword evidence="6" id="KW-1185">Reference proteome</keyword>
<feature type="domain" description="Tyr recombinase" evidence="4">
    <location>
        <begin position="107"/>
        <end position="313"/>
    </location>
</feature>
<evidence type="ECO:0000256" key="3">
    <source>
        <dbReference type="ARBA" id="ARBA00023172"/>
    </source>
</evidence>
<keyword evidence="2" id="KW-0238">DNA-binding</keyword>
<gene>
    <name evidence="5" type="ORF">N2K84_17015</name>
</gene>
<dbReference type="EMBL" id="JAPAAF010000037">
    <property type="protein sequence ID" value="MCW0484442.1"/>
    <property type="molecule type" value="Genomic_DNA"/>
</dbReference>
<name>A0AA42CAX8_9BACT</name>
<dbReference type="GO" id="GO:0003677">
    <property type="term" value="F:DNA binding"/>
    <property type="evidence" value="ECO:0007669"/>
    <property type="project" value="UniProtKB-KW"/>
</dbReference>
<accession>A0AA42CAX8</accession>
<keyword evidence="3" id="KW-0233">DNA recombination</keyword>
<evidence type="ECO:0000313" key="6">
    <source>
        <dbReference type="Proteomes" id="UP001163821"/>
    </source>
</evidence>
<dbReference type="Pfam" id="PF00589">
    <property type="entry name" value="Phage_integrase"/>
    <property type="match status" value="1"/>
</dbReference>
<dbReference type="GO" id="GO:0015074">
    <property type="term" value="P:DNA integration"/>
    <property type="evidence" value="ECO:0007669"/>
    <property type="project" value="InterPro"/>
</dbReference>
<dbReference type="InterPro" id="IPR011010">
    <property type="entry name" value="DNA_brk_join_enz"/>
</dbReference>
<organism evidence="5 6">
    <name type="scientific">Gaoshiqia sediminis</name>
    <dbReference type="NCBI Taxonomy" id="2986998"/>
    <lineage>
        <taxon>Bacteria</taxon>
        <taxon>Pseudomonadati</taxon>
        <taxon>Bacteroidota</taxon>
        <taxon>Bacteroidia</taxon>
        <taxon>Marinilabiliales</taxon>
        <taxon>Prolixibacteraceae</taxon>
        <taxon>Gaoshiqia</taxon>
    </lineage>
</organism>
<proteinExistence type="inferred from homology"/>
<dbReference type="GO" id="GO:0006310">
    <property type="term" value="P:DNA recombination"/>
    <property type="evidence" value="ECO:0007669"/>
    <property type="project" value="UniProtKB-KW"/>
</dbReference>
<protein>
    <submittedName>
        <fullName evidence="5">Tyrosine-type recombinase/integrase</fullName>
    </submittedName>
</protein>
<dbReference type="Proteomes" id="UP001163821">
    <property type="component" value="Unassembled WGS sequence"/>
</dbReference>
<evidence type="ECO:0000313" key="5">
    <source>
        <dbReference type="EMBL" id="MCW0484442.1"/>
    </source>
</evidence>
<dbReference type="Gene3D" id="1.10.443.10">
    <property type="entry name" value="Intergrase catalytic core"/>
    <property type="match status" value="1"/>
</dbReference>
<dbReference type="InterPro" id="IPR050090">
    <property type="entry name" value="Tyrosine_recombinase_XerCD"/>
</dbReference>
<reference evidence="5" key="1">
    <citation type="submission" date="2022-10" db="EMBL/GenBank/DDBJ databases">
        <title>Gaoshiqiia sediminis gen. nov., sp. nov., isolated from coastal sediment.</title>
        <authorList>
            <person name="Yu W.X."/>
            <person name="Mu D.S."/>
            <person name="Du J.Z."/>
            <person name="Liang Y.Q."/>
        </authorList>
    </citation>
    <scope>NUCLEOTIDE SEQUENCE</scope>
    <source>
        <strain evidence="5">A06</strain>
    </source>
</reference>
<dbReference type="InterPro" id="IPR002104">
    <property type="entry name" value="Integrase_catalytic"/>
</dbReference>
<dbReference type="SUPFAM" id="SSF56349">
    <property type="entry name" value="DNA breaking-rejoining enzymes"/>
    <property type="match status" value="1"/>
</dbReference>
<comment type="caution">
    <text evidence="5">The sequence shown here is derived from an EMBL/GenBank/DDBJ whole genome shotgun (WGS) entry which is preliminary data.</text>
</comment>
<sequence length="339" mass="39762">MNKIFEYTSIFAPFINDFIHGKELQGYKATQLKWMLLEFDKFFTQTFKKDLFISSGDVKNWVGTRTCDKPNTLYQKYCAMADFCRYMCLLGYECYIPRRPRKCFANYTPTIFTHDQMRTIFNVCDNLAMKEHHAKSIMIIMPALIRVLYSTGIRISEALSILNKDVDFDRKVIVLNNTKNRCQRLAPVNETLEQVLRQYISYRNRIPTPGVANPDSHLFVSATGRPCSRRTVLTYFHRIIEECEIPRRCDQRGPMVHEIRHSTAVHSLIKLTRDGVDLYCSLPLLATFMGHRKVLDTETYVRLTQEMYPEVLKMNAEVTDQVYSFIISKLKQDYENRCD</sequence>
<comment type="similarity">
    <text evidence="1">Belongs to the 'phage' integrase family.</text>
</comment>
<dbReference type="InterPro" id="IPR013762">
    <property type="entry name" value="Integrase-like_cat_sf"/>
</dbReference>